<dbReference type="Proteomes" id="UP001163046">
    <property type="component" value="Unassembled WGS sequence"/>
</dbReference>
<comment type="caution">
    <text evidence="3">The sequence shown here is derived from an EMBL/GenBank/DDBJ whole genome shotgun (WGS) entry which is preliminary data.</text>
</comment>
<evidence type="ECO:0000313" key="4">
    <source>
        <dbReference type="Proteomes" id="UP001163046"/>
    </source>
</evidence>
<reference evidence="3" key="1">
    <citation type="submission" date="2023-01" db="EMBL/GenBank/DDBJ databases">
        <title>Genome assembly of the deep-sea coral Lophelia pertusa.</title>
        <authorList>
            <person name="Herrera S."/>
            <person name="Cordes E."/>
        </authorList>
    </citation>
    <scope>NUCLEOTIDE SEQUENCE</scope>
    <source>
        <strain evidence="3">USNM1676648</strain>
        <tissue evidence="3">Polyp</tissue>
    </source>
</reference>
<organism evidence="3 4">
    <name type="scientific">Desmophyllum pertusum</name>
    <dbReference type="NCBI Taxonomy" id="174260"/>
    <lineage>
        <taxon>Eukaryota</taxon>
        <taxon>Metazoa</taxon>
        <taxon>Cnidaria</taxon>
        <taxon>Anthozoa</taxon>
        <taxon>Hexacorallia</taxon>
        <taxon>Scleractinia</taxon>
        <taxon>Caryophylliina</taxon>
        <taxon>Caryophylliidae</taxon>
        <taxon>Desmophyllum</taxon>
    </lineage>
</organism>
<feature type="region of interest" description="Disordered" evidence="2">
    <location>
        <begin position="34"/>
        <end position="58"/>
    </location>
</feature>
<evidence type="ECO:0000256" key="1">
    <source>
        <dbReference type="SAM" id="Coils"/>
    </source>
</evidence>
<proteinExistence type="predicted"/>
<name>A0A9W9YL08_9CNID</name>
<dbReference type="EMBL" id="MU827324">
    <property type="protein sequence ID" value="KAJ7356114.1"/>
    <property type="molecule type" value="Genomic_DNA"/>
</dbReference>
<evidence type="ECO:0000256" key="2">
    <source>
        <dbReference type="SAM" id="MobiDB-lite"/>
    </source>
</evidence>
<keyword evidence="1" id="KW-0175">Coiled coil</keyword>
<sequence>MIDVNMGSVYDIKFNNYSTGTVVVGEKAKILNVQPRDDNHNDLPSTSTVQASMPPDPSPSEVVNAMTDTGISEENITQVGRNCPGTYCPIINHRQQGGNKGGEVKKWHTRPGRGILVNKGGLEFQWSVKTFFENPEKFIQEMDINACSSKEEKEDFILHKILPHLEQSWGKCFSSNLGIYEILAKISCSGKSGKVVRQALQMLLYLICKDNFDSCNQNLLGVEAITRSSILSPDGLFKKDRHSEPKLKLHVYSRILSSLIIQQVRQGELPIVTLEQDLKKLQDELKKFSNQLSNKKKDGFRYSMEFILKAISYLLRPNDKLKGFLDECEEYCLNQAINSNELKVLRKLKKNGEWIDLHCILIHLHGKVHSERPFHKWRPREEP</sequence>
<dbReference type="AlphaFoldDB" id="A0A9W9YL08"/>
<feature type="coiled-coil region" evidence="1">
    <location>
        <begin position="271"/>
        <end position="298"/>
    </location>
</feature>
<evidence type="ECO:0000313" key="3">
    <source>
        <dbReference type="EMBL" id="KAJ7356114.1"/>
    </source>
</evidence>
<gene>
    <name evidence="3" type="ORF">OS493_026493</name>
</gene>
<keyword evidence="4" id="KW-1185">Reference proteome</keyword>
<protein>
    <submittedName>
        <fullName evidence="3">Uncharacterized protein</fullName>
    </submittedName>
</protein>
<feature type="compositionally biased region" description="Polar residues" evidence="2">
    <location>
        <begin position="42"/>
        <end position="51"/>
    </location>
</feature>
<accession>A0A9W9YL08</accession>